<evidence type="ECO:0000313" key="2">
    <source>
        <dbReference type="Proteomes" id="UP000218811"/>
    </source>
</evidence>
<dbReference type="Proteomes" id="UP000218811">
    <property type="component" value="Unassembled WGS sequence"/>
</dbReference>
<name>A0A2H3JQ19_WOLCO</name>
<reference evidence="1 2" key="1">
    <citation type="journal article" date="2012" name="Science">
        <title>The Paleozoic origin of enzymatic lignin decomposition reconstructed from 31 fungal genomes.</title>
        <authorList>
            <person name="Floudas D."/>
            <person name="Binder M."/>
            <person name="Riley R."/>
            <person name="Barry K."/>
            <person name="Blanchette R.A."/>
            <person name="Henrissat B."/>
            <person name="Martinez A.T."/>
            <person name="Otillar R."/>
            <person name="Spatafora J.W."/>
            <person name="Yadav J.S."/>
            <person name="Aerts A."/>
            <person name="Benoit I."/>
            <person name="Boyd A."/>
            <person name="Carlson A."/>
            <person name="Copeland A."/>
            <person name="Coutinho P.M."/>
            <person name="de Vries R.P."/>
            <person name="Ferreira P."/>
            <person name="Findley K."/>
            <person name="Foster B."/>
            <person name="Gaskell J."/>
            <person name="Glotzer D."/>
            <person name="Gorecki P."/>
            <person name="Heitman J."/>
            <person name="Hesse C."/>
            <person name="Hori C."/>
            <person name="Igarashi K."/>
            <person name="Jurgens J.A."/>
            <person name="Kallen N."/>
            <person name="Kersten P."/>
            <person name="Kohler A."/>
            <person name="Kuees U."/>
            <person name="Kumar T.K.A."/>
            <person name="Kuo A."/>
            <person name="LaButti K."/>
            <person name="Larrondo L.F."/>
            <person name="Lindquist E."/>
            <person name="Ling A."/>
            <person name="Lombard V."/>
            <person name="Lucas S."/>
            <person name="Lundell T."/>
            <person name="Martin R."/>
            <person name="McLaughlin D.J."/>
            <person name="Morgenstern I."/>
            <person name="Morin E."/>
            <person name="Murat C."/>
            <person name="Nagy L.G."/>
            <person name="Nolan M."/>
            <person name="Ohm R.A."/>
            <person name="Patyshakuliyeva A."/>
            <person name="Rokas A."/>
            <person name="Ruiz-Duenas F.J."/>
            <person name="Sabat G."/>
            <person name="Salamov A."/>
            <person name="Samejima M."/>
            <person name="Schmutz J."/>
            <person name="Slot J.C."/>
            <person name="St John F."/>
            <person name="Stenlid J."/>
            <person name="Sun H."/>
            <person name="Sun S."/>
            <person name="Syed K."/>
            <person name="Tsang A."/>
            <person name="Wiebenga A."/>
            <person name="Young D."/>
            <person name="Pisabarro A."/>
            <person name="Eastwood D.C."/>
            <person name="Martin F."/>
            <person name="Cullen D."/>
            <person name="Grigoriev I.V."/>
            <person name="Hibbett D.S."/>
        </authorList>
    </citation>
    <scope>NUCLEOTIDE SEQUENCE [LARGE SCALE GENOMIC DNA]</scope>
    <source>
        <strain evidence="1 2">MD-104</strain>
    </source>
</reference>
<dbReference type="AlphaFoldDB" id="A0A2H3JQ19"/>
<keyword evidence="2" id="KW-1185">Reference proteome</keyword>
<evidence type="ECO:0008006" key="3">
    <source>
        <dbReference type="Google" id="ProtNLM"/>
    </source>
</evidence>
<sequence length="263" mass="29040">MGNAASVPQATHNTSYDSNATVLSKELGVSPRCQFTEFANAVENARQSLRAAPVTAVVSYKIIDPNDQLLRNTLWLFSHQFVVMSIHLKDGPTFIRIDHGPDGQYVSFANSWDALQAGAAELGRLSKERQSVHTGPSLDALASLLRIVHARTHGYDVFSRNCFWMTETILFSMARKYSDHWLNGRTSPDALQRYARGQLDALTCATDLSIWHPVGRAIGRTFFGVTRASQSFFTASVPDRLVPQDAEIDCVLSNWHGGITASL</sequence>
<accession>A0A2H3JQ19</accession>
<gene>
    <name evidence="1" type="ORF">WOLCODRAFT_75634</name>
</gene>
<evidence type="ECO:0000313" key="1">
    <source>
        <dbReference type="EMBL" id="PCH43595.1"/>
    </source>
</evidence>
<dbReference type="EMBL" id="KB468146">
    <property type="protein sequence ID" value="PCH43595.1"/>
    <property type="molecule type" value="Genomic_DNA"/>
</dbReference>
<dbReference type="OrthoDB" id="2756360at2759"/>
<organism evidence="1 2">
    <name type="scientific">Wolfiporia cocos (strain MD-104)</name>
    <name type="common">Brown rot fungus</name>
    <dbReference type="NCBI Taxonomy" id="742152"/>
    <lineage>
        <taxon>Eukaryota</taxon>
        <taxon>Fungi</taxon>
        <taxon>Dikarya</taxon>
        <taxon>Basidiomycota</taxon>
        <taxon>Agaricomycotina</taxon>
        <taxon>Agaricomycetes</taxon>
        <taxon>Polyporales</taxon>
        <taxon>Phaeolaceae</taxon>
        <taxon>Wolfiporia</taxon>
    </lineage>
</organism>
<dbReference type="OMA" id="DVFSRNC"/>
<protein>
    <recommendedName>
        <fullName evidence="3">PPPDE domain-containing protein</fullName>
    </recommendedName>
</protein>
<proteinExistence type="predicted"/>